<sequence>RQGSIGTRLYGHIQNIELATLCYALEEFTRLKCMPEFETCTSRLQTWNQPRKRKLDPETVYDIDFSRKIYRKQKKKIPNEKLDQKESTGTIIFPIKEHPVSLTQIFNRAERVKRNFIVDEQDKRALLKPTTSPTKAIREILPYNGDYQRTMMKQGLEDEKSITKHYEDKIGCKVNETGFIISRSHPFLGATPDGDVDGGLVEIKRIFSNGLTLCDAVCKRNICKQSSHGLVYHPKAGVIL</sequence>
<protein>
    <submittedName>
        <fullName evidence="2">Transposon Tf2-9 poly</fullName>
    </submittedName>
</protein>
<name>A0A7D9DG96_PARCT</name>
<reference evidence="2" key="1">
    <citation type="submission" date="2020-04" db="EMBL/GenBank/DDBJ databases">
        <authorList>
            <person name="Alioto T."/>
            <person name="Alioto T."/>
            <person name="Gomez Garrido J."/>
        </authorList>
    </citation>
    <scope>NUCLEOTIDE SEQUENCE</scope>
    <source>
        <strain evidence="2">A484AB</strain>
    </source>
</reference>
<dbReference type="SUPFAM" id="SSF52980">
    <property type="entry name" value="Restriction endonuclease-like"/>
    <property type="match status" value="1"/>
</dbReference>
<dbReference type="InterPro" id="IPR051703">
    <property type="entry name" value="NF-kappa-B_Signaling_Reg"/>
</dbReference>
<organism evidence="2 3">
    <name type="scientific">Paramuricea clavata</name>
    <name type="common">Red gorgonian</name>
    <name type="synonym">Violescent sea-whip</name>
    <dbReference type="NCBI Taxonomy" id="317549"/>
    <lineage>
        <taxon>Eukaryota</taxon>
        <taxon>Metazoa</taxon>
        <taxon>Cnidaria</taxon>
        <taxon>Anthozoa</taxon>
        <taxon>Octocorallia</taxon>
        <taxon>Malacalcyonacea</taxon>
        <taxon>Plexauridae</taxon>
        <taxon>Paramuricea</taxon>
    </lineage>
</organism>
<keyword evidence="3" id="KW-1185">Reference proteome</keyword>
<dbReference type="Pfam" id="PF09588">
    <property type="entry name" value="YqaJ"/>
    <property type="match status" value="1"/>
</dbReference>
<dbReference type="PANTHER" id="PTHR46609:SF8">
    <property type="entry name" value="YQAJ VIRAL RECOMBINASE DOMAIN-CONTAINING PROTEIN"/>
    <property type="match status" value="1"/>
</dbReference>
<evidence type="ECO:0000313" key="3">
    <source>
        <dbReference type="Proteomes" id="UP001152795"/>
    </source>
</evidence>
<dbReference type="Gene3D" id="3.90.320.10">
    <property type="match status" value="1"/>
</dbReference>
<dbReference type="InterPro" id="IPR019080">
    <property type="entry name" value="YqaJ_viral_recombinase"/>
</dbReference>
<dbReference type="AlphaFoldDB" id="A0A7D9DG96"/>
<comment type="caution">
    <text evidence="2">The sequence shown here is derived from an EMBL/GenBank/DDBJ whole genome shotgun (WGS) entry which is preliminary data.</text>
</comment>
<dbReference type="PANTHER" id="PTHR46609">
    <property type="entry name" value="EXONUCLEASE, PHAGE-TYPE/RECB, C-TERMINAL DOMAIN-CONTAINING PROTEIN"/>
    <property type="match status" value="1"/>
</dbReference>
<dbReference type="Proteomes" id="UP001152795">
    <property type="component" value="Unassembled WGS sequence"/>
</dbReference>
<dbReference type="InterPro" id="IPR011335">
    <property type="entry name" value="Restrct_endonuc-II-like"/>
</dbReference>
<gene>
    <name evidence="2" type="ORF">PACLA_8A078847</name>
</gene>
<feature type="domain" description="YqaJ viral recombinase" evidence="1">
    <location>
        <begin position="144"/>
        <end position="208"/>
    </location>
</feature>
<evidence type="ECO:0000259" key="1">
    <source>
        <dbReference type="Pfam" id="PF09588"/>
    </source>
</evidence>
<proteinExistence type="predicted"/>
<dbReference type="EMBL" id="CACRXK020000693">
    <property type="protein sequence ID" value="CAB3984070.1"/>
    <property type="molecule type" value="Genomic_DNA"/>
</dbReference>
<feature type="non-terminal residue" evidence="2">
    <location>
        <position position="1"/>
    </location>
</feature>
<dbReference type="InterPro" id="IPR011604">
    <property type="entry name" value="PDDEXK-like_dom_sf"/>
</dbReference>
<accession>A0A7D9DG96</accession>
<evidence type="ECO:0000313" key="2">
    <source>
        <dbReference type="EMBL" id="CAB3984070.1"/>
    </source>
</evidence>
<dbReference type="GO" id="GO:0006281">
    <property type="term" value="P:DNA repair"/>
    <property type="evidence" value="ECO:0007669"/>
    <property type="project" value="UniProtKB-ARBA"/>
</dbReference>
<dbReference type="OrthoDB" id="5963286at2759"/>